<dbReference type="CDD" id="cd00093">
    <property type="entry name" value="HTH_XRE"/>
    <property type="match status" value="1"/>
</dbReference>
<dbReference type="InterPro" id="IPR010982">
    <property type="entry name" value="Lambda_DNA-bd_dom_sf"/>
</dbReference>
<evidence type="ECO:0000313" key="3">
    <source>
        <dbReference type="Proteomes" id="UP001209803"/>
    </source>
</evidence>
<evidence type="ECO:0000259" key="1">
    <source>
        <dbReference type="PROSITE" id="PS50943"/>
    </source>
</evidence>
<name>A0ABY8F9Z6_9HYPH</name>
<dbReference type="RefSeq" id="WP_265682313.1">
    <property type="nucleotide sequence ID" value="NZ_CP120863.1"/>
</dbReference>
<dbReference type="Gene3D" id="1.10.260.40">
    <property type="entry name" value="lambda repressor-like DNA-binding domains"/>
    <property type="match status" value="1"/>
</dbReference>
<organism evidence="2 3">
    <name type="scientific">Roseibium porphyridii</name>
    <dbReference type="NCBI Taxonomy" id="2866279"/>
    <lineage>
        <taxon>Bacteria</taxon>
        <taxon>Pseudomonadati</taxon>
        <taxon>Pseudomonadota</taxon>
        <taxon>Alphaproteobacteria</taxon>
        <taxon>Hyphomicrobiales</taxon>
        <taxon>Stappiaceae</taxon>
        <taxon>Roseibium</taxon>
    </lineage>
</organism>
<dbReference type="InterPro" id="IPR010744">
    <property type="entry name" value="Phage_CI_N"/>
</dbReference>
<gene>
    <name evidence="2" type="ORF">K1718_13200</name>
</gene>
<dbReference type="EMBL" id="CP120863">
    <property type="protein sequence ID" value="WFE92276.1"/>
    <property type="molecule type" value="Genomic_DNA"/>
</dbReference>
<dbReference type="SUPFAM" id="SSF47413">
    <property type="entry name" value="lambda repressor-like DNA-binding domains"/>
    <property type="match status" value="1"/>
</dbReference>
<accession>A0ABY8F9Z6</accession>
<sequence length="150" mass="16828">MKTLGQRIKFAADKIGGLDALANAAGVKRATMYNYAKGSTEPKVSALVEIAKHTGVSVEWLAIGDGDVLRKTEVVVKDASLRDIRRYVWNIAETYWEQLPRRTKPDAFADKFLEMFDYLLTREDLKDDAVSEVIQFDAEQQKRASGQGET</sequence>
<dbReference type="PROSITE" id="PS50943">
    <property type="entry name" value="HTH_CROC1"/>
    <property type="match status" value="1"/>
</dbReference>
<proteinExistence type="predicted"/>
<keyword evidence="3" id="KW-1185">Reference proteome</keyword>
<reference evidence="2 3" key="1">
    <citation type="submission" date="2023-03" db="EMBL/GenBank/DDBJ databases">
        <title>Roseibium porphyridii sp. nov. and Roseibium rhodosorbium sp. nov. isolated from marine algae, Porphyridium cruentum and Rhodosorus marinus, respectively.</title>
        <authorList>
            <person name="Lee M.W."/>
            <person name="Choi B.J."/>
            <person name="Lee J.K."/>
            <person name="Choi D.G."/>
            <person name="Baek J.H."/>
            <person name="Bayburt H."/>
            <person name="Kim J.M."/>
            <person name="Han D.M."/>
            <person name="Kim K.H."/>
            <person name="Jeon C.O."/>
        </authorList>
    </citation>
    <scope>NUCLEOTIDE SEQUENCE [LARGE SCALE GENOMIC DNA]</scope>
    <source>
        <strain evidence="2 3">KMA01</strain>
    </source>
</reference>
<protein>
    <submittedName>
        <fullName evidence="2">Helix-turn-helix domain-containing protein</fullName>
    </submittedName>
</protein>
<feature type="domain" description="HTH cro/C1-type" evidence="1">
    <location>
        <begin position="18"/>
        <end position="61"/>
    </location>
</feature>
<dbReference type="Proteomes" id="UP001209803">
    <property type="component" value="Chromosome"/>
</dbReference>
<dbReference type="InterPro" id="IPR001387">
    <property type="entry name" value="Cro/C1-type_HTH"/>
</dbReference>
<evidence type="ECO:0000313" key="2">
    <source>
        <dbReference type="EMBL" id="WFE92276.1"/>
    </source>
</evidence>
<dbReference type="Pfam" id="PF07022">
    <property type="entry name" value="Phage_CI_repr"/>
    <property type="match status" value="1"/>
</dbReference>